<keyword evidence="1" id="KW-1133">Transmembrane helix</keyword>
<dbReference type="AlphaFoldDB" id="A0A3B1BBT3"/>
<evidence type="ECO:0000256" key="1">
    <source>
        <dbReference type="SAM" id="Phobius"/>
    </source>
</evidence>
<evidence type="ECO:0000259" key="2">
    <source>
        <dbReference type="Pfam" id="PF09822"/>
    </source>
</evidence>
<accession>A0A3B1BBT3</accession>
<gene>
    <name evidence="4" type="ORF">MNBD_NITROSPINAE03-227</name>
</gene>
<evidence type="ECO:0000259" key="3">
    <source>
        <dbReference type="Pfam" id="PF23357"/>
    </source>
</evidence>
<sequence>MISPTLIIAVISAILIATGLSFYAIGGVMSMQAAGILWAGLMLALFLLYARFKDIRKALVGRNAKYGANMVVMITVFFGILIFMAMLGHAHNKRFDFTKTGRFTLSSQTKKILATLEKPVKAIAYYRSESGSVHARQRQAARDLLEEYSNLSDKFTFTFIDPDRNPGLASKYGVSEYRIIMLMSAGKQVKVGSEKEEKLTNGLIKLIRKKQKYIYWVKGHGEKDLASTKKDGYSAARDAILYENYEIKELFLMREKKVPDDASVVVIASPKKEFTKDELEKINQYYLRGGAIFALIDPGHPPGFQTWLENYGFKLQSDVIIDQQSQLYGANALTPVVYAYHKKHPLTQDFSLASYFPIANSVYIDEDPKRGRYQLALTGPNSWTELDKDQLESGNAQYNEDHEKRGPIPVMSVTTVATKGEKDKQGAKADIYGKFVLIGDSDFASNTNINLAGNGDLFLNTISWLAEEANLIAVRAKRKNIKPVVLTVSQGRAIFWIPVAMVPSIVLMAGIGIYSRRKWFRYDS</sequence>
<dbReference type="InterPro" id="IPR029062">
    <property type="entry name" value="Class_I_gatase-like"/>
</dbReference>
<dbReference type="InterPro" id="IPR019196">
    <property type="entry name" value="ABC_transp_unknown"/>
</dbReference>
<dbReference type="InterPro" id="IPR055396">
    <property type="entry name" value="DUF7088"/>
</dbReference>
<keyword evidence="1" id="KW-0472">Membrane</keyword>
<dbReference type="SUPFAM" id="SSF52317">
    <property type="entry name" value="Class I glutamine amidotransferase-like"/>
    <property type="match status" value="1"/>
</dbReference>
<feature type="transmembrane region" description="Helical" evidence="1">
    <location>
        <begin position="7"/>
        <end position="25"/>
    </location>
</feature>
<reference evidence="4" key="1">
    <citation type="submission" date="2018-06" db="EMBL/GenBank/DDBJ databases">
        <authorList>
            <person name="Zhirakovskaya E."/>
        </authorList>
    </citation>
    <scope>NUCLEOTIDE SEQUENCE</scope>
</reference>
<proteinExistence type="predicted"/>
<dbReference type="SUPFAM" id="SSF52833">
    <property type="entry name" value="Thioredoxin-like"/>
    <property type="match status" value="1"/>
</dbReference>
<feature type="transmembrane region" description="Helical" evidence="1">
    <location>
        <begin position="71"/>
        <end position="90"/>
    </location>
</feature>
<dbReference type="Pfam" id="PF23357">
    <property type="entry name" value="DUF7088"/>
    <property type="match status" value="1"/>
</dbReference>
<feature type="domain" description="ABC-type uncharacterised transport system" evidence="2">
    <location>
        <begin position="213"/>
        <end position="448"/>
    </location>
</feature>
<protein>
    <submittedName>
        <fullName evidence="4">Uncharacterized protein</fullName>
    </submittedName>
</protein>
<dbReference type="EMBL" id="UOGB01000028">
    <property type="protein sequence ID" value="VAX15659.1"/>
    <property type="molecule type" value="Genomic_DNA"/>
</dbReference>
<organism evidence="4">
    <name type="scientific">hydrothermal vent metagenome</name>
    <dbReference type="NCBI Taxonomy" id="652676"/>
    <lineage>
        <taxon>unclassified sequences</taxon>
        <taxon>metagenomes</taxon>
        <taxon>ecological metagenomes</taxon>
    </lineage>
</organism>
<dbReference type="Pfam" id="PF09822">
    <property type="entry name" value="ABC_transp_aux"/>
    <property type="match status" value="1"/>
</dbReference>
<evidence type="ECO:0000313" key="4">
    <source>
        <dbReference type="EMBL" id="VAX15659.1"/>
    </source>
</evidence>
<feature type="transmembrane region" description="Helical" evidence="1">
    <location>
        <begin position="493"/>
        <end position="514"/>
    </location>
</feature>
<feature type="domain" description="DUF7088" evidence="3">
    <location>
        <begin position="100"/>
        <end position="179"/>
    </location>
</feature>
<name>A0A3B1BBT3_9ZZZZ</name>
<feature type="transmembrane region" description="Helical" evidence="1">
    <location>
        <begin position="31"/>
        <end position="50"/>
    </location>
</feature>
<dbReference type="Gene3D" id="3.40.30.10">
    <property type="entry name" value="Glutaredoxin"/>
    <property type="match status" value="1"/>
</dbReference>
<keyword evidence="1" id="KW-0812">Transmembrane</keyword>
<dbReference type="InterPro" id="IPR036249">
    <property type="entry name" value="Thioredoxin-like_sf"/>
</dbReference>